<evidence type="ECO:0000256" key="3">
    <source>
        <dbReference type="ARBA" id="ARBA00022989"/>
    </source>
</evidence>
<feature type="transmembrane region" description="Helical" evidence="7">
    <location>
        <begin position="184"/>
        <end position="201"/>
    </location>
</feature>
<reference evidence="9 10" key="1">
    <citation type="submission" date="2020-01" db="EMBL/GenBank/DDBJ databases">
        <authorList>
            <consortium name="DOE Joint Genome Institute"/>
            <person name="Haridas S."/>
            <person name="Albert R."/>
            <person name="Binder M."/>
            <person name="Bloem J."/>
            <person name="Labutti K."/>
            <person name="Salamov A."/>
            <person name="Andreopoulos B."/>
            <person name="Baker S.E."/>
            <person name="Barry K."/>
            <person name="Bills G."/>
            <person name="Bluhm B.H."/>
            <person name="Cannon C."/>
            <person name="Castanera R."/>
            <person name="Culley D.E."/>
            <person name="Daum C."/>
            <person name="Ezra D."/>
            <person name="Gonzalez J.B."/>
            <person name="Henrissat B."/>
            <person name="Kuo A."/>
            <person name="Liang C."/>
            <person name="Lipzen A."/>
            <person name="Lutzoni F."/>
            <person name="Magnuson J."/>
            <person name="Mondo S."/>
            <person name="Nolan M."/>
            <person name="Ohm R."/>
            <person name="Pangilinan J."/>
            <person name="Park H.-J.H."/>
            <person name="Ramirez L."/>
            <person name="Alfaro M."/>
            <person name="Sun H."/>
            <person name="Tritt A."/>
            <person name="Yoshinaga Y."/>
            <person name="Zwiers L.-H.L."/>
            <person name="Turgeon B.G."/>
            <person name="Goodwin S.B."/>
            <person name="Spatafora J.W."/>
            <person name="Crous P.W."/>
            <person name="Grigoriev I.V."/>
        </authorList>
    </citation>
    <scope>NUCLEOTIDE SEQUENCE [LARGE SCALE GENOMIC DNA]</scope>
    <source>
        <strain evidence="9 10">CBS 611.86</strain>
    </source>
</reference>
<feature type="transmembrane region" description="Helical" evidence="7">
    <location>
        <begin position="137"/>
        <end position="164"/>
    </location>
</feature>
<dbReference type="InterPro" id="IPR049326">
    <property type="entry name" value="Rhodopsin_dom_fungi"/>
</dbReference>
<feature type="transmembrane region" description="Helical" evidence="7">
    <location>
        <begin position="103"/>
        <end position="125"/>
    </location>
</feature>
<dbReference type="Proteomes" id="UP000481861">
    <property type="component" value="Unassembled WGS sequence"/>
</dbReference>
<keyword evidence="10" id="KW-1185">Reference proteome</keyword>
<evidence type="ECO:0000313" key="9">
    <source>
        <dbReference type="EMBL" id="KAF2864875.1"/>
    </source>
</evidence>
<evidence type="ECO:0000256" key="7">
    <source>
        <dbReference type="SAM" id="Phobius"/>
    </source>
</evidence>
<gene>
    <name evidence="9" type="ORF">BDV95DRAFT_271724</name>
</gene>
<keyword evidence="2 7" id="KW-0812">Transmembrane</keyword>
<accession>A0A7C8M1M7</accession>
<feature type="region of interest" description="Disordered" evidence="6">
    <location>
        <begin position="341"/>
        <end position="360"/>
    </location>
</feature>
<dbReference type="AlphaFoldDB" id="A0A7C8M1M7"/>
<dbReference type="PANTHER" id="PTHR33048">
    <property type="entry name" value="PTH11-LIKE INTEGRAL MEMBRANE PROTEIN (AFU_ORTHOLOGUE AFUA_5G11245)"/>
    <property type="match status" value="1"/>
</dbReference>
<protein>
    <recommendedName>
        <fullName evidence="8">Rhodopsin domain-containing protein</fullName>
    </recommendedName>
</protein>
<dbReference type="EMBL" id="JAADJZ010000039">
    <property type="protein sequence ID" value="KAF2864875.1"/>
    <property type="molecule type" value="Genomic_DNA"/>
</dbReference>
<evidence type="ECO:0000256" key="5">
    <source>
        <dbReference type="ARBA" id="ARBA00038359"/>
    </source>
</evidence>
<dbReference type="InterPro" id="IPR052337">
    <property type="entry name" value="SAT4-like"/>
</dbReference>
<feature type="transmembrane region" description="Helical" evidence="7">
    <location>
        <begin position="25"/>
        <end position="46"/>
    </location>
</feature>
<feature type="region of interest" description="Disordered" evidence="6">
    <location>
        <begin position="278"/>
        <end position="313"/>
    </location>
</feature>
<name>A0A7C8M1M7_9PLEO</name>
<feature type="transmembrane region" description="Helical" evidence="7">
    <location>
        <begin position="213"/>
        <end position="233"/>
    </location>
</feature>
<feature type="compositionally biased region" description="Polar residues" evidence="6">
    <location>
        <begin position="278"/>
        <end position="293"/>
    </location>
</feature>
<evidence type="ECO:0000256" key="1">
    <source>
        <dbReference type="ARBA" id="ARBA00004141"/>
    </source>
</evidence>
<proteinExistence type="inferred from homology"/>
<dbReference type="GO" id="GO:0016020">
    <property type="term" value="C:membrane"/>
    <property type="evidence" value="ECO:0007669"/>
    <property type="project" value="UniProtKB-SubCell"/>
</dbReference>
<sequence length="415" mass="45828">MDKTFSPGEIEYMLAHKDESRVASLYWILCSTIVLAVTSTLCRLVAKQVVGHKIWLDDFFAVIAMSLLCGQTSIILVTGAPKGLGRHLLSVPMENIPGIVKGVTQWSIICTCSGWMVKLAVLSFYYRIFPISSFRKILIGTAVVSSMYHLANVGMLTIPCWASISPGKKGCLDLALFNKVSNSVYITLDFWICLLPTPIVWKLNVSLEKRMQICAVFLLGLTACALTIVRAAAQDSDGPNFTWYMVRTQAYFNFEQVGGLLCTNLPLIVRAYRQHRATSSPRSDSRTVQNDASAGSADPKPRHGKKRPSWWLPGIDSIQLSGMRTTRRGSELGSVGAAAMGAQSTQKQWEPIPESDSERGLTLYEPMEAGDERRDGHMEKGIQEPRLAKGLFDAHVRVQEVDSNEDGFSGKSTDR</sequence>
<feature type="transmembrane region" description="Helical" evidence="7">
    <location>
        <begin position="253"/>
        <end position="272"/>
    </location>
</feature>
<comment type="caution">
    <text evidence="9">The sequence shown here is derived from an EMBL/GenBank/DDBJ whole genome shotgun (WGS) entry which is preliminary data.</text>
</comment>
<comment type="subcellular location">
    <subcellularLocation>
        <location evidence="1">Membrane</location>
        <topology evidence="1">Multi-pass membrane protein</topology>
    </subcellularLocation>
</comment>
<feature type="domain" description="Rhodopsin" evidence="8">
    <location>
        <begin position="43"/>
        <end position="270"/>
    </location>
</feature>
<evidence type="ECO:0000256" key="2">
    <source>
        <dbReference type="ARBA" id="ARBA00022692"/>
    </source>
</evidence>
<dbReference type="PANTHER" id="PTHR33048:SF8">
    <property type="entry name" value="INTEGRAL MEMBRANE PROTEIN-RELATED"/>
    <property type="match status" value="1"/>
</dbReference>
<dbReference type="OrthoDB" id="3529975at2759"/>
<dbReference type="Pfam" id="PF20684">
    <property type="entry name" value="Fung_rhodopsin"/>
    <property type="match status" value="1"/>
</dbReference>
<evidence type="ECO:0000256" key="4">
    <source>
        <dbReference type="ARBA" id="ARBA00023136"/>
    </source>
</evidence>
<feature type="transmembrane region" description="Helical" evidence="7">
    <location>
        <begin position="58"/>
        <end position="80"/>
    </location>
</feature>
<organism evidence="9 10">
    <name type="scientific">Massariosphaeria phaeospora</name>
    <dbReference type="NCBI Taxonomy" id="100035"/>
    <lineage>
        <taxon>Eukaryota</taxon>
        <taxon>Fungi</taxon>
        <taxon>Dikarya</taxon>
        <taxon>Ascomycota</taxon>
        <taxon>Pezizomycotina</taxon>
        <taxon>Dothideomycetes</taxon>
        <taxon>Pleosporomycetidae</taxon>
        <taxon>Pleosporales</taxon>
        <taxon>Pleosporales incertae sedis</taxon>
        <taxon>Massariosphaeria</taxon>
    </lineage>
</organism>
<keyword evidence="3 7" id="KW-1133">Transmembrane helix</keyword>
<evidence type="ECO:0000256" key="6">
    <source>
        <dbReference type="SAM" id="MobiDB-lite"/>
    </source>
</evidence>
<comment type="similarity">
    <text evidence="5">Belongs to the SAT4 family.</text>
</comment>
<evidence type="ECO:0000313" key="10">
    <source>
        <dbReference type="Proteomes" id="UP000481861"/>
    </source>
</evidence>
<keyword evidence="4 7" id="KW-0472">Membrane</keyword>
<evidence type="ECO:0000259" key="8">
    <source>
        <dbReference type="Pfam" id="PF20684"/>
    </source>
</evidence>